<name>A0AA36JKE6_9DINO</name>
<dbReference type="Pfam" id="PF00514">
    <property type="entry name" value="Arm"/>
    <property type="match status" value="1"/>
</dbReference>
<dbReference type="EMBL" id="CAUJNA010003660">
    <property type="protein sequence ID" value="CAJ1407115.1"/>
    <property type="molecule type" value="Genomic_DNA"/>
</dbReference>
<dbReference type="PANTHER" id="PTHR15599">
    <property type="entry name" value="RTDR1"/>
    <property type="match status" value="1"/>
</dbReference>
<sequence length="581" mass="61638">MPSYAELWSRTAAGEVGGLEARQVLPELLAALPELQEEDAASALGALACLAPLVRDDASACELQVASFLLQTSCPLTLSRAALCVETMSSERPSREVFRRCGVVRVLVTALTSDSSECVAAACAALTALSVDEDCQAEIAVEGGLERLVPLLSVKVSECLGHFALQESYRIRLRRLGAVPRLVKLLECQAIGPAAALLNLSVDEDSKAEVCKQGGLPRLKQLLANGTDQLRQVVAMIFGNLASQEECARMMTESSCDLALLRCLTAGDLVAEKAAEALLQMAAHPSCRAILRQEERLRLLFAAFHGPAVVAPCLRMVQLLAQEAPGRRAAGQALPWILASLRDCCAEEAAAAAWNLSMEETFASELCRQGGVSLLLDVAISGSHAALGALLQLAALEDGMTQLYKLGAVPKLTALLSHELLDVAVASAQLLTCMALEAETCVQAWDGASSALAAALGANLGRPLAAAEICSCAWLLCSDQGRGDAFVAADGLRCLCAMLLEEEGLEPVMGTLAVLNRHKEAFLEMGGVELLVPLLTANNLRHRHLAAKALCAVLDEENARKRRLEELGVYDEFKEILAQLG</sequence>
<dbReference type="SMART" id="SM00185">
    <property type="entry name" value="ARM"/>
    <property type="match status" value="5"/>
</dbReference>
<keyword evidence="2" id="KW-1185">Reference proteome</keyword>
<dbReference type="PANTHER" id="PTHR15599:SF1">
    <property type="entry name" value="RADIAL SPOKE HEAD 14 HOMOLOG"/>
    <property type="match status" value="1"/>
</dbReference>
<evidence type="ECO:0000313" key="2">
    <source>
        <dbReference type="Proteomes" id="UP001178507"/>
    </source>
</evidence>
<dbReference type="InterPro" id="IPR000225">
    <property type="entry name" value="Armadillo"/>
</dbReference>
<dbReference type="InterPro" id="IPR011989">
    <property type="entry name" value="ARM-like"/>
</dbReference>
<dbReference type="InterPro" id="IPR016024">
    <property type="entry name" value="ARM-type_fold"/>
</dbReference>
<accession>A0AA36JKE6</accession>
<dbReference type="Proteomes" id="UP001178507">
    <property type="component" value="Unassembled WGS sequence"/>
</dbReference>
<dbReference type="AlphaFoldDB" id="A0AA36JKE6"/>
<comment type="caution">
    <text evidence="1">The sequence shown here is derived from an EMBL/GenBank/DDBJ whole genome shotgun (WGS) entry which is preliminary data.</text>
</comment>
<proteinExistence type="predicted"/>
<organism evidence="1 2">
    <name type="scientific">Effrenium voratum</name>
    <dbReference type="NCBI Taxonomy" id="2562239"/>
    <lineage>
        <taxon>Eukaryota</taxon>
        <taxon>Sar</taxon>
        <taxon>Alveolata</taxon>
        <taxon>Dinophyceae</taxon>
        <taxon>Suessiales</taxon>
        <taxon>Symbiodiniaceae</taxon>
        <taxon>Effrenium</taxon>
    </lineage>
</organism>
<gene>
    <name evidence="1" type="ORF">EVOR1521_LOCUS28897</name>
</gene>
<dbReference type="Gene3D" id="1.25.10.10">
    <property type="entry name" value="Leucine-rich Repeat Variant"/>
    <property type="match status" value="3"/>
</dbReference>
<dbReference type="SUPFAM" id="SSF48371">
    <property type="entry name" value="ARM repeat"/>
    <property type="match status" value="2"/>
</dbReference>
<evidence type="ECO:0000313" key="1">
    <source>
        <dbReference type="EMBL" id="CAJ1407115.1"/>
    </source>
</evidence>
<dbReference type="InterPro" id="IPR042856">
    <property type="entry name" value="RSP14"/>
</dbReference>
<reference evidence="1" key="1">
    <citation type="submission" date="2023-08" db="EMBL/GenBank/DDBJ databases">
        <authorList>
            <person name="Chen Y."/>
            <person name="Shah S."/>
            <person name="Dougan E. K."/>
            <person name="Thang M."/>
            <person name="Chan C."/>
        </authorList>
    </citation>
    <scope>NUCLEOTIDE SEQUENCE</scope>
</reference>
<protein>
    <submittedName>
        <fullName evidence="1">Uncharacterized protein</fullName>
    </submittedName>
</protein>